<dbReference type="AlphaFoldDB" id="A0A3A4ZEX3"/>
<gene>
    <name evidence="1" type="ORF">C4561_01335</name>
</gene>
<protein>
    <submittedName>
        <fullName evidence="1">Uncharacterized protein</fullName>
    </submittedName>
</protein>
<feature type="non-terminal residue" evidence="1">
    <location>
        <position position="1"/>
    </location>
</feature>
<proteinExistence type="predicted"/>
<evidence type="ECO:0000313" key="1">
    <source>
        <dbReference type="EMBL" id="RJR27725.1"/>
    </source>
</evidence>
<organism evidence="1 2">
    <name type="scientific">candidate division WWE3 bacterium</name>
    <dbReference type="NCBI Taxonomy" id="2053526"/>
    <lineage>
        <taxon>Bacteria</taxon>
        <taxon>Katanobacteria</taxon>
    </lineage>
</organism>
<dbReference type="Proteomes" id="UP000265540">
    <property type="component" value="Unassembled WGS sequence"/>
</dbReference>
<evidence type="ECO:0000313" key="2">
    <source>
        <dbReference type="Proteomes" id="UP000265540"/>
    </source>
</evidence>
<reference evidence="1 2" key="1">
    <citation type="journal article" date="2017" name="ISME J.">
        <title>Energy and carbon metabolisms in a deep terrestrial subsurface fluid microbial community.</title>
        <authorList>
            <person name="Momper L."/>
            <person name="Jungbluth S.P."/>
            <person name="Lee M.D."/>
            <person name="Amend J.P."/>
        </authorList>
    </citation>
    <scope>NUCLEOTIDE SEQUENCE [LARGE SCALE GENOMIC DNA]</scope>
    <source>
        <strain evidence="1">SURF_46</strain>
    </source>
</reference>
<sequence>IYNQKGWVLITKINGMIDGVTYCVSRPKKILYSLKFLLISADIYIIMILERQKKPQKGELKMARPEFVEQFEKAKQAMKLMEDALRDDYDTRRNDLFLAAKSMLRAHPTFDQLMYVIKICYYYGITLHGRRRGYHIFDITLGTNCNNEEVLYYLYDDGVSHGKCLLKNFYRVADFRK</sequence>
<accession>A0A3A4ZEX3</accession>
<dbReference type="EMBL" id="QZJF01000007">
    <property type="protein sequence ID" value="RJR27725.1"/>
    <property type="molecule type" value="Genomic_DNA"/>
</dbReference>
<name>A0A3A4ZEX3_UNCKA</name>
<comment type="caution">
    <text evidence="1">The sequence shown here is derived from an EMBL/GenBank/DDBJ whole genome shotgun (WGS) entry which is preliminary data.</text>
</comment>